<feature type="region of interest" description="Disordered" evidence="1">
    <location>
        <begin position="128"/>
        <end position="148"/>
    </location>
</feature>
<name>A0A426ZV36_ENSVE</name>
<comment type="caution">
    <text evidence="2">The sequence shown here is derived from an EMBL/GenBank/DDBJ whole genome shotgun (WGS) entry which is preliminary data.</text>
</comment>
<evidence type="ECO:0000256" key="1">
    <source>
        <dbReference type="SAM" id="MobiDB-lite"/>
    </source>
</evidence>
<reference evidence="2 3" key="1">
    <citation type="journal article" date="2014" name="Agronomy (Basel)">
        <title>A Draft Genome Sequence for Ensete ventricosum, the Drought-Tolerant Tree Against Hunger.</title>
        <authorList>
            <person name="Harrison J."/>
            <person name="Moore K.A."/>
            <person name="Paszkiewicz K."/>
            <person name="Jones T."/>
            <person name="Grant M."/>
            <person name="Ambacheew D."/>
            <person name="Muzemil S."/>
            <person name="Studholme D.J."/>
        </authorList>
    </citation>
    <scope>NUCLEOTIDE SEQUENCE [LARGE SCALE GENOMIC DNA]</scope>
</reference>
<proteinExistence type="predicted"/>
<evidence type="ECO:0000313" key="2">
    <source>
        <dbReference type="EMBL" id="RRT67831.1"/>
    </source>
</evidence>
<organism evidence="2 3">
    <name type="scientific">Ensete ventricosum</name>
    <name type="common">Abyssinian banana</name>
    <name type="synonym">Musa ensete</name>
    <dbReference type="NCBI Taxonomy" id="4639"/>
    <lineage>
        <taxon>Eukaryota</taxon>
        <taxon>Viridiplantae</taxon>
        <taxon>Streptophyta</taxon>
        <taxon>Embryophyta</taxon>
        <taxon>Tracheophyta</taxon>
        <taxon>Spermatophyta</taxon>
        <taxon>Magnoliopsida</taxon>
        <taxon>Liliopsida</taxon>
        <taxon>Zingiberales</taxon>
        <taxon>Musaceae</taxon>
        <taxon>Ensete</taxon>
    </lineage>
</organism>
<protein>
    <submittedName>
        <fullName evidence="2">Uncharacterized protein</fullName>
    </submittedName>
</protein>
<evidence type="ECO:0000313" key="3">
    <source>
        <dbReference type="Proteomes" id="UP000287651"/>
    </source>
</evidence>
<dbReference type="EMBL" id="AMZH03004897">
    <property type="protein sequence ID" value="RRT67831.1"/>
    <property type="molecule type" value="Genomic_DNA"/>
</dbReference>
<dbReference type="Proteomes" id="UP000287651">
    <property type="component" value="Unassembled WGS sequence"/>
</dbReference>
<sequence length="239" mass="26933">MPNISPSIIHGWRRPASPLGVDALRFTRKRYRQTSMEIRKKIGHGCGAVRCSAVQRRKHLQALAWLFGFLPITRLWNVTGLTLDGSVKCPIDVEEEDDDDKIQVEETYMEGKGRRIWLKCTMLGDSDEDVDGVEREGEDEVDDDGKMKMGTGKKIRKMMGYSSTRSRGDIFFHSERGDVNVSLSPVNDPSLTLILPFEGLKLLAVTGHGSEIIITEDFEYLDPLLGEFVEVTRDLGVPY</sequence>
<feature type="compositionally biased region" description="Acidic residues" evidence="1">
    <location>
        <begin position="128"/>
        <end position="143"/>
    </location>
</feature>
<gene>
    <name evidence="2" type="ORF">B296_00015373</name>
</gene>
<dbReference type="AlphaFoldDB" id="A0A426ZV36"/>
<accession>A0A426ZV36</accession>